<dbReference type="RefSeq" id="WP_316890289.1">
    <property type="nucleotide sequence ID" value="NZ_CATWAR010000003.1"/>
</dbReference>
<dbReference type="Proteomes" id="UP001189225">
    <property type="component" value="Unassembled WGS sequence"/>
</dbReference>
<evidence type="ECO:0008006" key="4">
    <source>
        <dbReference type="Google" id="ProtNLM"/>
    </source>
</evidence>
<name>A0AB72X2X5_9RALS</name>
<organism evidence="2 3">
    <name type="scientific">Ralstonia edaphi</name>
    <dbReference type="NCBI Taxonomy" id="3058599"/>
    <lineage>
        <taxon>Bacteria</taxon>
        <taxon>Pseudomonadati</taxon>
        <taxon>Pseudomonadota</taxon>
        <taxon>Betaproteobacteria</taxon>
        <taxon>Burkholderiales</taxon>
        <taxon>Burkholderiaceae</taxon>
        <taxon>Ralstonia</taxon>
    </lineage>
</organism>
<protein>
    <recommendedName>
        <fullName evidence="4">DUF4019 domain-containing protein</fullName>
    </recommendedName>
</protein>
<accession>A0AB72X2X5</accession>
<gene>
    <name evidence="2" type="ORF">R16034_00909</name>
</gene>
<proteinExistence type="predicted"/>
<dbReference type="PROSITE" id="PS51257">
    <property type="entry name" value="PROKAR_LIPOPROTEIN"/>
    <property type="match status" value="1"/>
</dbReference>
<evidence type="ECO:0000313" key="3">
    <source>
        <dbReference type="Proteomes" id="UP001189225"/>
    </source>
</evidence>
<comment type="caution">
    <text evidence="2">The sequence shown here is derived from an EMBL/GenBank/DDBJ whole genome shotgun (WGS) entry which is preliminary data.</text>
</comment>
<keyword evidence="3" id="KW-1185">Reference proteome</keyword>
<evidence type="ECO:0000313" key="2">
    <source>
        <dbReference type="EMBL" id="CAJ0737957.1"/>
    </source>
</evidence>
<dbReference type="AlphaFoldDB" id="A0AB72X2X5"/>
<reference evidence="2 3" key="1">
    <citation type="submission" date="2023-07" db="EMBL/GenBank/DDBJ databases">
        <authorList>
            <person name="Peeters C."/>
        </authorList>
    </citation>
    <scope>NUCLEOTIDE SEQUENCE [LARGE SCALE GENOMIC DNA]</scope>
    <source>
        <strain evidence="2 3">R-16034</strain>
    </source>
</reference>
<dbReference type="Pfam" id="PF13211">
    <property type="entry name" value="DUF4019"/>
    <property type="match status" value="1"/>
</dbReference>
<dbReference type="InterPro" id="IPR025091">
    <property type="entry name" value="DUF4019"/>
</dbReference>
<evidence type="ECO:0000256" key="1">
    <source>
        <dbReference type="SAM" id="SignalP"/>
    </source>
</evidence>
<feature type="chain" id="PRO_5044506439" description="DUF4019 domain-containing protein" evidence="1">
    <location>
        <begin position="29"/>
        <end position="157"/>
    </location>
</feature>
<dbReference type="EMBL" id="CATWHI010000001">
    <property type="protein sequence ID" value="CAJ0737957.1"/>
    <property type="molecule type" value="Genomic_DNA"/>
</dbReference>
<feature type="signal peptide" evidence="1">
    <location>
        <begin position="1"/>
        <end position="28"/>
    </location>
</feature>
<sequence length="157" mass="16925">MKRLDGALKIVAAGALAAACVLAHGAEAGDSADELLGNATLALKRIDAGDYTALWQQTAPFVRGFYTADRFASGLTQARKSVGAVSQRGWASVTRLTYTKVKDVPDGLYANVDYATRLADGRIVYEKVSFQLGADGHWYFTGYDARQNQETVTQAKK</sequence>
<keyword evidence="1" id="KW-0732">Signal</keyword>